<evidence type="ECO:0000313" key="2">
    <source>
        <dbReference type="Proteomes" id="UP000308705"/>
    </source>
</evidence>
<dbReference type="Proteomes" id="UP000308705">
    <property type="component" value="Unassembled WGS sequence"/>
</dbReference>
<name>A0A4U3MRF6_9ACTN</name>
<evidence type="ECO:0000313" key="1">
    <source>
        <dbReference type="EMBL" id="TKK90806.1"/>
    </source>
</evidence>
<dbReference type="AlphaFoldDB" id="A0A4U3MRF6"/>
<organism evidence="1 2">
    <name type="scientific">Herbidospora galbida</name>
    <dbReference type="NCBI Taxonomy" id="2575442"/>
    <lineage>
        <taxon>Bacteria</taxon>
        <taxon>Bacillati</taxon>
        <taxon>Actinomycetota</taxon>
        <taxon>Actinomycetes</taxon>
        <taxon>Streptosporangiales</taxon>
        <taxon>Streptosporangiaceae</taxon>
        <taxon>Herbidospora</taxon>
    </lineage>
</organism>
<gene>
    <name evidence="1" type="ORF">FDA94_03305</name>
</gene>
<dbReference type="Pfam" id="PF13646">
    <property type="entry name" value="HEAT_2"/>
    <property type="match status" value="1"/>
</dbReference>
<dbReference type="RefSeq" id="WP_137245547.1">
    <property type="nucleotide sequence ID" value="NZ_SZQA01000002.1"/>
</dbReference>
<comment type="caution">
    <text evidence="1">The sequence shown here is derived from an EMBL/GenBank/DDBJ whole genome shotgun (WGS) entry which is preliminary data.</text>
</comment>
<dbReference type="InterPro" id="IPR011989">
    <property type="entry name" value="ARM-like"/>
</dbReference>
<dbReference type="InterPro" id="IPR016024">
    <property type="entry name" value="ARM-type_fold"/>
</dbReference>
<sequence>MDANALDRALLLPNTDDERWEIVTALHRRGDAGTFEAAARLCAGDRSEERELGADVLAQLGNPQSLPVLRDMARREADPTVLRSVLIALGHLGDKRAFPEVLGLAGHDHPGVRYAAAWSLPNVMPDDDPDAVAALVEISREADDDNRDCATTALAGLDADDATIRAALLARLDDASLVVAAEAAYGLARRGDRRAEQVVGRYLAAPDDNDYTCSVIEWTVEELRAHSTN</sequence>
<dbReference type="EMBL" id="SZQA01000002">
    <property type="protein sequence ID" value="TKK90806.1"/>
    <property type="molecule type" value="Genomic_DNA"/>
</dbReference>
<keyword evidence="2" id="KW-1185">Reference proteome</keyword>
<protein>
    <recommendedName>
        <fullName evidence="3">HEAT repeat domain-containing protein</fullName>
    </recommendedName>
</protein>
<proteinExistence type="predicted"/>
<evidence type="ECO:0008006" key="3">
    <source>
        <dbReference type="Google" id="ProtNLM"/>
    </source>
</evidence>
<accession>A0A4U3MRF6</accession>
<dbReference type="OrthoDB" id="278248at2"/>
<dbReference type="SMART" id="SM00567">
    <property type="entry name" value="EZ_HEAT"/>
    <property type="match status" value="3"/>
</dbReference>
<dbReference type="InterPro" id="IPR004155">
    <property type="entry name" value="PBS_lyase_HEAT"/>
</dbReference>
<dbReference type="SUPFAM" id="SSF48371">
    <property type="entry name" value="ARM repeat"/>
    <property type="match status" value="1"/>
</dbReference>
<reference evidence="1 2" key="1">
    <citation type="submission" date="2019-04" db="EMBL/GenBank/DDBJ databases">
        <title>Herbidospora sp. NEAU-GS14.nov., a novel actinomycete isolated from soil.</title>
        <authorList>
            <person name="Han L."/>
        </authorList>
    </citation>
    <scope>NUCLEOTIDE SEQUENCE [LARGE SCALE GENOMIC DNA]</scope>
    <source>
        <strain evidence="1 2">NEAU-GS14</strain>
    </source>
</reference>
<dbReference type="Gene3D" id="1.25.10.10">
    <property type="entry name" value="Leucine-rich Repeat Variant"/>
    <property type="match status" value="1"/>
</dbReference>